<dbReference type="PROSITE" id="PS51421">
    <property type="entry name" value="RAS"/>
    <property type="match status" value="1"/>
</dbReference>
<evidence type="ECO:0000256" key="1">
    <source>
        <dbReference type="ARBA" id="ARBA00022741"/>
    </source>
</evidence>
<dbReference type="SUPFAM" id="SSF52540">
    <property type="entry name" value="P-loop containing nucleoside triphosphate hydrolases"/>
    <property type="match status" value="1"/>
</dbReference>
<dbReference type="OrthoDB" id="265044at2759"/>
<gene>
    <name evidence="3" type="ORF">MCOR_9171</name>
</gene>
<sequence>MRNIYISSAQGFIIVYSLNCAKSFEVVKRLWEQIKSLRGGDIRSIPCIVVGYKLNLENNREIETVDAMAWVHSENLAGFLLEVSAKDDIGIRTIFDNLLEQLGNIRCQQTGPLRIGATTFCRQQFEASDAVMKRAKSKSHGKNVKYDKIISSFKEFRNAVFEKPRSKRYAE</sequence>
<dbReference type="InterPro" id="IPR020849">
    <property type="entry name" value="Small_GTPase_Ras-type"/>
</dbReference>
<keyword evidence="1" id="KW-0547">Nucleotide-binding</keyword>
<dbReference type="EMBL" id="CACVKT020001665">
    <property type="protein sequence ID" value="CAC5370259.1"/>
    <property type="molecule type" value="Genomic_DNA"/>
</dbReference>
<evidence type="ECO:0000256" key="2">
    <source>
        <dbReference type="ARBA" id="ARBA00023134"/>
    </source>
</evidence>
<dbReference type="Gene3D" id="3.40.50.300">
    <property type="entry name" value="P-loop containing nucleotide triphosphate hydrolases"/>
    <property type="match status" value="1"/>
</dbReference>
<organism evidence="3 4">
    <name type="scientific">Mytilus coruscus</name>
    <name type="common">Sea mussel</name>
    <dbReference type="NCBI Taxonomy" id="42192"/>
    <lineage>
        <taxon>Eukaryota</taxon>
        <taxon>Metazoa</taxon>
        <taxon>Spiralia</taxon>
        <taxon>Lophotrochozoa</taxon>
        <taxon>Mollusca</taxon>
        <taxon>Bivalvia</taxon>
        <taxon>Autobranchia</taxon>
        <taxon>Pteriomorphia</taxon>
        <taxon>Mytilida</taxon>
        <taxon>Mytiloidea</taxon>
        <taxon>Mytilidae</taxon>
        <taxon>Mytilinae</taxon>
        <taxon>Mytilus</taxon>
    </lineage>
</organism>
<dbReference type="Proteomes" id="UP000507470">
    <property type="component" value="Unassembled WGS sequence"/>
</dbReference>
<dbReference type="PROSITE" id="PS51419">
    <property type="entry name" value="RAB"/>
    <property type="match status" value="1"/>
</dbReference>
<evidence type="ECO:0000313" key="4">
    <source>
        <dbReference type="Proteomes" id="UP000507470"/>
    </source>
</evidence>
<dbReference type="SMART" id="SM00175">
    <property type="entry name" value="RAB"/>
    <property type="match status" value="1"/>
</dbReference>
<dbReference type="InterPro" id="IPR027417">
    <property type="entry name" value="P-loop_NTPase"/>
</dbReference>
<dbReference type="GO" id="GO:0003924">
    <property type="term" value="F:GTPase activity"/>
    <property type="evidence" value="ECO:0007669"/>
    <property type="project" value="InterPro"/>
</dbReference>
<keyword evidence="2" id="KW-0342">GTP-binding</keyword>
<evidence type="ECO:0000313" key="3">
    <source>
        <dbReference type="EMBL" id="CAC5370259.1"/>
    </source>
</evidence>
<proteinExistence type="predicted"/>
<reference evidence="3 4" key="1">
    <citation type="submission" date="2020-06" db="EMBL/GenBank/DDBJ databases">
        <authorList>
            <person name="Li R."/>
            <person name="Bekaert M."/>
        </authorList>
    </citation>
    <scope>NUCLEOTIDE SEQUENCE [LARGE SCALE GENOMIC DNA]</scope>
    <source>
        <strain evidence="4">wild</strain>
    </source>
</reference>
<dbReference type="GO" id="GO:0016020">
    <property type="term" value="C:membrane"/>
    <property type="evidence" value="ECO:0007669"/>
    <property type="project" value="InterPro"/>
</dbReference>
<dbReference type="GO" id="GO:0005525">
    <property type="term" value="F:GTP binding"/>
    <property type="evidence" value="ECO:0007669"/>
    <property type="project" value="UniProtKB-KW"/>
</dbReference>
<protein>
    <submittedName>
        <fullName evidence="3">Uncharacterized protein</fullName>
    </submittedName>
</protein>
<dbReference type="SMART" id="SM00173">
    <property type="entry name" value="RAS"/>
    <property type="match status" value="1"/>
</dbReference>
<dbReference type="AlphaFoldDB" id="A0A6J8ALL3"/>
<dbReference type="GO" id="GO:0007165">
    <property type="term" value="P:signal transduction"/>
    <property type="evidence" value="ECO:0007669"/>
    <property type="project" value="InterPro"/>
</dbReference>
<dbReference type="PANTHER" id="PTHR24070">
    <property type="entry name" value="RAS, DI-RAS, AND RHEB FAMILY MEMBERS OF SMALL GTPASE SUPERFAMILY"/>
    <property type="match status" value="1"/>
</dbReference>
<dbReference type="InterPro" id="IPR001806">
    <property type="entry name" value="Small_GTPase"/>
</dbReference>
<dbReference type="Pfam" id="PF00071">
    <property type="entry name" value="Ras"/>
    <property type="match status" value="1"/>
</dbReference>
<name>A0A6J8ALL3_MYTCO</name>
<keyword evidence="4" id="KW-1185">Reference proteome</keyword>
<accession>A0A6J8ALL3</accession>